<evidence type="ECO:0000313" key="1">
    <source>
        <dbReference type="EMBL" id="QKG82767.1"/>
    </source>
</evidence>
<reference evidence="1 2" key="1">
    <citation type="submission" date="2020-05" db="EMBL/GenBank/DDBJ databases">
        <title>Phylogenomic Characterization of Ranaviruses Detected in Fish and Amphibians in Thailand.</title>
        <authorList>
            <person name="Sriwanayos P."/>
            <person name="Subramaniam K."/>
            <person name="Stilwell N.K."/>
            <person name="Imnoi K."/>
            <person name="Kanchanakhan S."/>
            <person name="Polchana J."/>
            <person name="Waltzek T.B."/>
        </authorList>
    </citation>
    <scope>NUCLEOTIDE SEQUENCE [LARGE SCALE GENOMIC DNA]</scope>
    <source>
        <strain evidence="1">D2008</strain>
    </source>
</reference>
<protein>
    <submittedName>
        <fullName evidence="1">Uncharacterized protein</fullName>
    </submittedName>
</protein>
<proteinExistence type="predicted"/>
<dbReference type="Proteomes" id="UP000503527">
    <property type="component" value="Segment"/>
</dbReference>
<evidence type="ECO:0000313" key="2">
    <source>
        <dbReference type="Proteomes" id="UP000503527"/>
    </source>
</evidence>
<organismHost>
    <name type="scientific">Hoplobatrachus tigerinus</name>
    <name type="common">Indian bullfrog</name>
    <name type="synonym">Rana tigerina</name>
    <dbReference type="NCBI Taxonomy" id="103373"/>
</organismHost>
<name>A0A6M8PD42_RTRV</name>
<accession>A0A6M8PD42</accession>
<gene>
    <name evidence="1" type="primary">TFV 97</name>
</gene>
<organism evidence="1 2">
    <name type="scientific">Rana tigrina ranavirus</name>
    <dbReference type="NCBI Taxonomy" id="160691"/>
    <lineage>
        <taxon>Viruses</taxon>
        <taxon>Varidnaviria</taxon>
        <taxon>Bamfordvirae</taxon>
        <taxon>Nucleocytoviricota</taxon>
        <taxon>Megaviricetes</taxon>
        <taxon>Pimascovirales</taxon>
        <taxon>Pimascovirales incertae sedis</taxon>
        <taxon>Iridoviridae</taxon>
        <taxon>Alphairidovirinae</taxon>
        <taxon>Ranavirus</taxon>
        <taxon>Ranavirus rana1</taxon>
        <taxon>Frog virus 3</taxon>
    </lineage>
</organism>
<sequence length="102" mass="11573">MSLHLTLVLSGKNLKIVVESINVVTSHSCSERENLKVVVESINVVTSRSERASLLDRKCRYKRKIPNIPHTETVDFVWGFNVETRLIAAETQSDFGRKHPGR</sequence>
<dbReference type="EMBL" id="MT512502">
    <property type="protein sequence ID" value="QKG82767.1"/>
    <property type="molecule type" value="Genomic_DNA"/>
</dbReference>